<dbReference type="Proteomes" id="UP000007460">
    <property type="component" value="Chromosome"/>
</dbReference>
<keyword evidence="1 2" id="KW-0732">Signal</keyword>
<proteinExistence type="predicted"/>
<name>D5BMK9_PUNMI</name>
<keyword evidence="3" id="KW-0808">Transferase</keyword>
<dbReference type="EMBL" id="CP001751">
    <property type="protein sequence ID" value="ADE40052.1"/>
    <property type="molecule type" value="Genomic_DNA"/>
</dbReference>
<dbReference type="eggNOG" id="COG2834">
    <property type="taxonomic scope" value="Bacteria"/>
</dbReference>
<dbReference type="Gene3D" id="2.50.20.10">
    <property type="entry name" value="Lipoprotein localisation LolA/LolB/LppX"/>
    <property type="match status" value="1"/>
</dbReference>
<dbReference type="PANTHER" id="PTHR35869:SF1">
    <property type="entry name" value="OUTER-MEMBRANE LIPOPROTEIN CARRIER PROTEIN"/>
    <property type="match status" value="1"/>
</dbReference>
<gene>
    <name evidence="3" type="ordered locus">SAR116_1809</name>
</gene>
<dbReference type="CDD" id="cd16325">
    <property type="entry name" value="LolA"/>
    <property type="match status" value="1"/>
</dbReference>
<dbReference type="GO" id="GO:0003887">
    <property type="term" value="F:DNA-directed DNA polymerase activity"/>
    <property type="evidence" value="ECO:0007669"/>
    <property type="project" value="UniProtKB-EC"/>
</dbReference>
<feature type="signal peptide" evidence="2">
    <location>
        <begin position="1"/>
        <end position="23"/>
    </location>
</feature>
<dbReference type="STRING" id="488538.SAR116_1809"/>
<organism evidence="3 4">
    <name type="scientific">Puniceispirillum marinum (strain IMCC1322)</name>
    <dbReference type="NCBI Taxonomy" id="488538"/>
    <lineage>
        <taxon>Bacteria</taxon>
        <taxon>Pseudomonadati</taxon>
        <taxon>Pseudomonadota</taxon>
        <taxon>Alphaproteobacteria</taxon>
        <taxon>Candidatus Puniceispirillales</taxon>
        <taxon>Candidatus Puniceispirillaceae</taxon>
        <taxon>Candidatus Puniceispirillum</taxon>
    </lineage>
</organism>
<dbReference type="Pfam" id="PF03548">
    <property type="entry name" value="LolA"/>
    <property type="match status" value="1"/>
</dbReference>
<keyword evidence="3" id="KW-0548">Nucleotidyltransferase</keyword>
<evidence type="ECO:0000256" key="1">
    <source>
        <dbReference type="ARBA" id="ARBA00022729"/>
    </source>
</evidence>
<dbReference type="AlphaFoldDB" id="D5BMK9"/>
<reference evidence="3 4" key="1">
    <citation type="journal article" date="2010" name="J. Bacteriol.">
        <title>Complete genome sequence of "Candidatus Puniceispirillum marinum" IMCC1322, a representative of the SAR116 clade in the Alphaproteobacteria.</title>
        <authorList>
            <person name="Oh H.M."/>
            <person name="Kwon K.K."/>
            <person name="Kang I."/>
            <person name="Kang S.G."/>
            <person name="Lee J.H."/>
            <person name="Kim S.J."/>
            <person name="Cho J.C."/>
        </authorList>
    </citation>
    <scope>NUCLEOTIDE SEQUENCE [LARGE SCALE GENOMIC DNA]</scope>
    <source>
        <strain evidence="3 4">IMCC1322</strain>
    </source>
</reference>
<protein>
    <submittedName>
        <fullName evidence="3">Outer membrane lipoprotein carrier protein LolA</fullName>
        <ecNumber evidence="3">2.7.7.7</ecNumber>
    </submittedName>
</protein>
<sequence length="195" mass="21734">MKRLSSGLVFSIIVMQMSLVAQAADAVSAAEDWFADLTTMQADFTQISSDGSAAEGTLYLRRPHRMKIEYDGDDALVLITTPVWLHVDQPKQKRVTSYPISETALSLILKEKVVLRADDFQTSARVADGIATIYLSKESGEAAGDLALEFSLQPFQLRKWTVRDSVGVTTSVTLQNMKFGLTFRNELFRQNEYSN</sequence>
<evidence type="ECO:0000256" key="2">
    <source>
        <dbReference type="SAM" id="SignalP"/>
    </source>
</evidence>
<dbReference type="SUPFAM" id="SSF89392">
    <property type="entry name" value="Prokaryotic lipoproteins and lipoprotein localization factors"/>
    <property type="match status" value="1"/>
</dbReference>
<dbReference type="PANTHER" id="PTHR35869">
    <property type="entry name" value="OUTER-MEMBRANE LIPOPROTEIN CARRIER PROTEIN"/>
    <property type="match status" value="1"/>
</dbReference>
<keyword evidence="3" id="KW-0449">Lipoprotein</keyword>
<feature type="chain" id="PRO_5003069517" evidence="2">
    <location>
        <begin position="24"/>
        <end position="195"/>
    </location>
</feature>
<keyword evidence="4" id="KW-1185">Reference proteome</keyword>
<dbReference type="InterPro" id="IPR004564">
    <property type="entry name" value="OM_lipoprot_carrier_LolA-like"/>
</dbReference>
<dbReference type="EC" id="2.7.7.7" evidence="3"/>
<evidence type="ECO:0000313" key="3">
    <source>
        <dbReference type="EMBL" id="ADE40052.1"/>
    </source>
</evidence>
<accession>D5BMK9</accession>
<dbReference type="KEGG" id="apb:SAR116_1809"/>
<dbReference type="InterPro" id="IPR029046">
    <property type="entry name" value="LolA/LolB/LppX"/>
</dbReference>
<evidence type="ECO:0000313" key="4">
    <source>
        <dbReference type="Proteomes" id="UP000007460"/>
    </source>
</evidence>
<dbReference type="HOGENOM" id="CLU_055272_5_0_5"/>